<evidence type="ECO:0000256" key="3">
    <source>
        <dbReference type="SAM" id="Phobius"/>
    </source>
</evidence>
<feature type="domain" description="Major facilitator superfamily (MFS) profile" evidence="4">
    <location>
        <begin position="9"/>
        <end position="436"/>
    </location>
</feature>
<dbReference type="GO" id="GO:0022857">
    <property type="term" value="F:transmembrane transporter activity"/>
    <property type="evidence" value="ECO:0007669"/>
    <property type="project" value="InterPro"/>
</dbReference>
<feature type="transmembrane region" description="Helical" evidence="3">
    <location>
        <begin position="149"/>
        <end position="169"/>
    </location>
</feature>
<feature type="transmembrane region" description="Helical" evidence="3">
    <location>
        <begin position="282"/>
        <end position="303"/>
    </location>
</feature>
<proteinExistence type="predicted"/>
<organism evidence="5 6">
    <name type="scientific">Mesorhabditis belari</name>
    <dbReference type="NCBI Taxonomy" id="2138241"/>
    <lineage>
        <taxon>Eukaryota</taxon>
        <taxon>Metazoa</taxon>
        <taxon>Ecdysozoa</taxon>
        <taxon>Nematoda</taxon>
        <taxon>Chromadorea</taxon>
        <taxon>Rhabditida</taxon>
        <taxon>Rhabditina</taxon>
        <taxon>Rhabditomorpha</taxon>
        <taxon>Rhabditoidea</taxon>
        <taxon>Rhabditidae</taxon>
        <taxon>Mesorhabditinae</taxon>
        <taxon>Mesorhabditis</taxon>
    </lineage>
</organism>
<keyword evidence="3" id="KW-0812">Transmembrane</keyword>
<dbReference type="SUPFAM" id="SSF103473">
    <property type="entry name" value="MFS general substrate transporter"/>
    <property type="match status" value="1"/>
</dbReference>
<dbReference type="PANTHER" id="PTHR45757:SF17">
    <property type="entry name" value="MAJOR FACILITATOR SUPERFAMILY (MFS) PROFILE DOMAIN-CONTAINING PROTEIN"/>
    <property type="match status" value="1"/>
</dbReference>
<dbReference type="PANTHER" id="PTHR45757">
    <property type="entry name" value="PROTEIN CBG23364-RELATED"/>
    <property type="match status" value="1"/>
</dbReference>
<accession>A0AAF3FP75</accession>
<evidence type="ECO:0000259" key="4">
    <source>
        <dbReference type="PROSITE" id="PS50850"/>
    </source>
</evidence>
<evidence type="ECO:0000313" key="5">
    <source>
        <dbReference type="Proteomes" id="UP000887575"/>
    </source>
</evidence>
<keyword evidence="3" id="KW-1133">Transmembrane helix</keyword>
<feature type="transmembrane region" description="Helical" evidence="3">
    <location>
        <begin position="315"/>
        <end position="335"/>
    </location>
</feature>
<dbReference type="InterPro" id="IPR036259">
    <property type="entry name" value="MFS_trans_sf"/>
</dbReference>
<feature type="transmembrane region" description="Helical" evidence="3">
    <location>
        <begin position="379"/>
        <end position="398"/>
    </location>
</feature>
<sequence length="436" mass="49308">MFTYYRIVILIVSFFALSALSSNYLIINLTFICMQDDLKDGMTSANQTLVSRYAYSPSEKSLIIWAVAIGTVIGTFPFNFAFIRWGAKIPFLIGGVLSIISTGLTPLAASLSLPFLLVLRLIQGIAYSADFSAIGVITLRWAPLDEMSIFIAVMTSFISFSTFITNSASAWFCTSSLGWRWAFYSHTIATVVIFSLWMLIYKDDPTKHKRVTRDELKKLQKDKTKAELEIDYFVPYTAILKKVSVWVLWLNGLALISSLTFLIIYMPMYLHDVLKFDVSTTGMLAASGPLIHTLTKYVSGFFSDKVKIISENKKLQICNVLATGVPGILFVLIGLARHQQYAHFVLSVIQFMKSVALFTAPIKWYLFIRNERDITEWSYSFYLNGFLLILSSILFFFFCNDQPAEFTKITRDNPTGAKLLEENQQDDEGDGIEESD</sequence>
<dbReference type="AlphaFoldDB" id="A0AAF3FP75"/>
<name>A0AAF3FP75_9BILA</name>
<feature type="region of interest" description="Disordered" evidence="2">
    <location>
        <begin position="417"/>
        <end position="436"/>
    </location>
</feature>
<dbReference type="InterPro" id="IPR020846">
    <property type="entry name" value="MFS_dom"/>
</dbReference>
<evidence type="ECO:0000256" key="2">
    <source>
        <dbReference type="SAM" id="MobiDB-lite"/>
    </source>
</evidence>
<dbReference type="InterPro" id="IPR011701">
    <property type="entry name" value="MFS"/>
</dbReference>
<protein>
    <recommendedName>
        <fullName evidence="4">Major facilitator superfamily (MFS) profile domain-containing protein</fullName>
    </recommendedName>
</protein>
<feature type="transmembrane region" description="Helical" evidence="3">
    <location>
        <begin position="89"/>
        <end position="109"/>
    </location>
</feature>
<feature type="transmembrane region" description="Helical" evidence="3">
    <location>
        <begin position="115"/>
        <end position="137"/>
    </location>
</feature>
<comment type="subcellular location">
    <subcellularLocation>
        <location evidence="1">Membrane</location>
        <topology evidence="1">Multi-pass membrane protein</topology>
    </subcellularLocation>
</comment>
<feature type="transmembrane region" description="Helical" evidence="3">
    <location>
        <begin position="246"/>
        <end position="270"/>
    </location>
</feature>
<dbReference type="PROSITE" id="PS50850">
    <property type="entry name" value="MFS"/>
    <property type="match status" value="1"/>
</dbReference>
<dbReference type="WBParaSite" id="MBELARI_LOCUS846">
    <property type="protein sequence ID" value="MBELARI_LOCUS846"/>
    <property type="gene ID" value="MBELARI_LOCUS846"/>
</dbReference>
<feature type="transmembrane region" description="Helical" evidence="3">
    <location>
        <begin position="181"/>
        <end position="200"/>
    </location>
</feature>
<evidence type="ECO:0000256" key="1">
    <source>
        <dbReference type="ARBA" id="ARBA00004141"/>
    </source>
</evidence>
<dbReference type="Pfam" id="PF07690">
    <property type="entry name" value="MFS_1"/>
    <property type="match status" value="1"/>
</dbReference>
<reference evidence="6" key="1">
    <citation type="submission" date="2024-02" db="UniProtKB">
        <authorList>
            <consortium name="WormBaseParasite"/>
        </authorList>
    </citation>
    <scope>IDENTIFICATION</scope>
</reference>
<dbReference type="GO" id="GO:0016020">
    <property type="term" value="C:membrane"/>
    <property type="evidence" value="ECO:0007669"/>
    <property type="project" value="UniProtKB-SubCell"/>
</dbReference>
<feature type="transmembrane region" description="Helical" evidence="3">
    <location>
        <begin position="7"/>
        <end position="27"/>
    </location>
</feature>
<keyword evidence="3" id="KW-0472">Membrane</keyword>
<dbReference type="Proteomes" id="UP000887575">
    <property type="component" value="Unassembled WGS sequence"/>
</dbReference>
<feature type="compositionally biased region" description="Acidic residues" evidence="2">
    <location>
        <begin position="423"/>
        <end position="436"/>
    </location>
</feature>
<evidence type="ECO:0000313" key="6">
    <source>
        <dbReference type="WBParaSite" id="MBELARI_LOCUS846"/>
    </source>
</evidence>
<feature type="transmembrane region" description="Helical" evidence="3">
    <location>
        <begin position="341"/>
        <end position="367"/>
    </location>
</feature>
<keyword evidence="5" id="KW-1185">Reference proteome</keyword>
<dbReference type="Gene3D" id="1.20.1250.20">
    <property type="entry name" value="MFS general substrate transporter like domains"/>
    <property type="match status" value="2"/>
</dbReference>
<feature type="transmembrane region" description="Helical" evidence="3">
    <location>
        <begin position="62"/>
        <end position="82"/>
    </location>
</feature>